<name>A0ABS2Q1B8_9BACL</name>
<feature type="compositionally biased region" description="Basic and acidic residues" evidence="1">
    <location>
        <begin position="84"/>
        <end position="94"/>
    </location>
</feature>
<dbReference type="EMBL" id="JAFBER010000015">
    <property type="protein sequence ID" value="MBM7646093.1"/>
    <property type="molecule type" value="Genomic_DNA"/>
</dbReference>
<protein>
    <recommendedName>
        <fullName evidence="4">Cytosolic protein</fullName>
    </recommendedName>
</protein>
<comment type="caution">
    <text evidence="2">The sequence shown here is derived from an EMBL/GenBank/DDBJ whole genome shotgun (WGS) entry which is preliminary data.</text>
</comment>
<gene>
    <name evidence="2" type="ORF">JOD45_002318</name>
</gene>
<evidence type="ECO:0008006" key="4">
    <source>
        <dbReference type="Google" id="ProtNLM"/>
    </source>
</evidence>
<evidence type="ECO:0000313" key="3">
    <source>
        <dbReference type="Proteomes" id="UP000808914"/>
    </source>
</evidence>
<sequence length="103" mass="12329">MFRKKKKNQENYTDFSNVEDQRKFLTAEEFPEGTYGDAAYDLFDEPVFNKSTPWEEGQSYISGFTYEYRNMHENRPRKFPGAHQTHDEPYKETEPPFQDTETP</sequence>
<proteinExistence type="predicted"/>
<feature type="region of interest" description="Disordered" evidence="1">
    <location>
        <begin position="74"/>
        <end position="103"/>
    </location>
</feature>
<evidence type="ECO:0000313" key="2">
    <source>
        <dbReference type="EMBL" id="MBM7646093.1"/>
    </source>
</evidence>
<organism evidence="2 3">
    <name type="scientific">Scopulibacillus daqui</name>
    <dbReference type="NCBI Taxonomy" id="1469162"/>
    <lineage>
        <taxon>Bacteria</taxon>
        <taxon>Bacillati</taxon>
        <taxon>Bacillota</taxon>
        <taxon>Bacilli</taxon>
        <taxon>Bacillales</taxon>
        <taxon>Sporolactobacillaceae</taxon>
        <taxon>Scopulibacillus</taxon>
    </lineage>
</organism>
<reference evidence="2 3" key="1">
    <citation type="submission" date="2021-01" db="EMBL/GenBank/DDBJ databases">
        <title>Genomic Encyclopedia of Type Strains, Phase IV (KMG-IV): sequencing the most valuable type-strain genomes for metagenomic binning, comparative biology and taxonomic classification.</title>
        <authorList>
            <person name="Goeker M."/>
        </authorList>
    </citation>
    <scope>NUCLEOTIDE SEQUENCE [LARGE SCALE GENOMIC DNA]</scope>
    <source>
        <strain evidence="2 3">DSM 28236</strain>
    </source>
</reference>
<evidence type="ECO:0000256" key="1">
    <source>
        <dbReference type="SAM" id="MobiDB-lite"/>
    </source>
</evidence>
<keyword evidence="3" id="KW-1185">Reference proteome</keyword>
<dbReference type="Proteomes" id="UP000808914">
    <property type="component" value="Unassembled WGS sequence"/>
</dbReference>
<dbReference type="RefSeq" id="WP_380898233.1">
    <property type="nucleotide sequence ID" value="NZ_JBHLTV010000031.1"/>
</dbReference>
<accession>A0ABS2Q1B8</accession>